<dbReference type="GO" id="GO:0002938">
    <property type="term" value="P:tRNA guanine ribose methylation"/>
    <property type="evidence" value="ECO:0007669"/>
    <property type="project" value="UniProtKB-UniRule"/>
</dbReference>
<dbReference type="InterPro" id="IPR033671">
    <property type="entry name" value="TrmH"/>
</dbReference>
<evidence type="ECO:0000256" key="2">
    <source>
        <dbReference type="ARBA" id="ARBA00022603"/>
    </source>
</evidence>
<sequence>MTPERRGKLLNALNKRQPDLAVVLENVEDPRNVTAVMRSCDAVGIQDIYIITNQGPRPEKYSFVSARSADKWVNLHHFDNLEACVKVLRSKYNRLLTTSLADNSVEIYEVDFTQSTALVFGNERRGVSAEMCALADGNINIPQVGMLQSLNISVACAVCIYEAFRQKKAAGHYDQAALEPARMNAVWESWTEGYETANWDVEE</sequence>
<dbReference type="Pfam" id="PF00588">
    <property type="entry name" value="SpoU_methylase"/>
    <property type="match status" value="1"/>
</dbReference>
<accession>A0A917MWH1</accession>
<evidence type="ECO:0000256" key="6">
    <source>
        <dbReference type="ARBA" id="ARBA00022884"/>
    </source>
</evidence>
<keyword evidence="4 7" id="KW-0949">S-adenosyl-L-methionine</keyword>
<keyword evidence="1 7" id="KW-0820">tRNA-binding</keyword>
<organism evidence="9 10">
    <name type="scientific">Filimonas zeae</name>
    <dbReference type="NCBI Taxonomy" id="1737353"/>
    <lineage>
        <taxon>Bacteria</taxon>
        <taxon>Pseudomonadati</taxon>
        <taxon>Bacteroidota</taxon>
        <taxon>Chitinophagia</taxon>
        <taxon>Chitinophagales</taxon>
        <taxon>Chitinophagaceae</taxon>
        <taxon>Filimonas</taxon>
    </lineage>
</organism>
<comment type="caution">
    <text evidence="7">Lacks conserved residue(s) required for the propagation of feature annotation.</text>
</comment>
<evidence type="ECO:0000256" key="1">
    <source>
        <dbReference type="ARBA" id="ARBA00022555"/>
    </source>
</evidence>
<dbReference type="CDD" id="cd18092">
    <property type="entry name" value="SpoU-like_TrmH"/>
    <property type="match status" value="1"/>
</dbReference>
<feature type="domain" description="tRNA/rRNA methyltransferase SpoU type" evidence="8">
    <location>
        <begin position="20"/>
        <end position="161"/>
    </location>
</feature>
<gene>
    <name evidence="7 9" type="primary">trmH</name>
    <name evidence="9" type="ORF">GCM10011379_17350</name>
</gene>
<dbReference type="SUPFAM" id="SSF75217">
    <property type="entry name" value="alpha/beta knot"/>
    <property type="match status" value="1"/>
</dbReference>
<dbReference type="RefSeq" id="WP_188951633.1">
    <property type="nucleotide sequence ID" value="NZ_BMIB01000002.1"/>
</dbReference>
<protein>
    <recommendedName>
        <fullName evidence="7">tRNA (guanosine(18)-2'-O)-methyltransferase</fullName>
        <ecNumber evidence="7">2.1.1.34</ecNumber>
    </recommendedName>
    <alternativeName>
        <fullName evidence="7">tRNA [Gm18] methyltransferase</fullName>
    </alternativeName>
</protein>
<dbReference type="EC" id="2.1.1.34" evidence="7"/>
<dbReference type="GO" id="GO:0000049">
    <property type="term" value="F:tRNA binding"/>
    <property type="evidence" value="ECO:0007669"/>
    <property type="project" value="UniProtKB-UniRule"/>
</dbReference>
<evidence type="ECO:0000256" key="5">
    <source>
        <dbReference type="ARBA" id="ARBA00022694"/>
    </source>
</evidence>
<evidence type="ECO:0000256" key="7">
    <source>
        <dbReference type="HAMAP-Rule" id="MF_02060"/>
    </source>
</evidence>
<dbReference type="EMBL" id="BMIB01000002">
    <property type="protein sequence ID" value="GGH64848.1"/>
    <property type="molecule type" value="Genomic_DNA"/>
</dbReference>
<dbReference type="AlphaFoldDB" id="A0A917MWH1"/>
<evidence type="ECO:0000256" key="3">
    <source>
        <dbReference type="ARBA" id="ARBA00022679"/>
    </source>
</evidence>
<comment type="function">
    <text evidence="7">Catalyzes the 2'-O methylation of guanosine at position 18 in tRNA.</text>
</comment>
<dbReference type="InterPro" id="IPR001537">
    <property type="entry name" value="SpoU_MeTrfase"/>
</dbReference>
<dbReference type="GO" id="GO:0141100">
    <property type="term" value="F:tRNA (guanine(18)-2'-O)-methyltransferase activity"/>
    <property type="evidence" value="ECO:0007669"/>
    <property type="project" value="UniProtKB-UniRule"/>
</dbReference>
<keyword evidence="3 7" id="KW-0808">Transferase</keyword>
<reference evidence="9" key="2">
    <citation type="submission" date="2020-09" db="EMBL/GenBank/DDBJ databases">
        <authorList>
            <person name="Sun Q."/>
            <person name="Zhou Y."/>
        </authorList>
    </citation>
    <scope>NUCLEOTIDE SEQUENCE</scope>
    <source>
        <strain evidence="9">CGMCC 1.15290</strain>
    </source>
</reference>
<comment type="catalytic activity">
    <reaction evidence="7">
        <text>guanosine(18) in tRNA + S-adenosyl-L-methionine = 2'-O-methylguanosine(18) in tRNA + S-adenosyl-L-homocysteine + H(+)</text>
        <dbReference type="Rhea" id="RHEA:20077"/>
        <dbReference type="Rhea" id="RHEA-COMP:10190"/>
        <dbReference type="Rhea" id="RHEA-COMP:10192"/>
        <dbReference type="ChEBI" id="CHEBI:15378"/>
        <dbReference type="ChEBI" id="CHEBI:57856"/>
        <dbReference type="ChEBI" id="CHEBI:59789"/>
        <dbReference type="ChEBI" id="CHEBI:74269"/>
        <dbReference type="ChEBI" id="CHEBI:74445"/>
        <dbReference type="EC" id="2.1.1.34"/>
    </reaction>
</comment>
<keyword evidence="10" id="KW-1185">Reference proteome</keyword>
<dbReference type="Gene3D" id="3.40.1280.10">
    <property type="match status" value="1"/>
</dbReference>
<name>A0A917MWH1_9BACT</name>
<keyword evidence="2 7" id="KW-0489">Methyltransferase</keyword>
<dbReference type="InterPro" id="IPR029028">
    <property type="entry name" value="Alpha/beta_knot_MTases"/>
</dbReference>
<dbReference type="PANTHER" id="PTHR43453">
    <property type="entry name" value="RRNA METHYLASE-LIKE"/>
    <property type="match status" value="1"/>
</dbReference>
<dbReference type="Proteomes" id="UP000627292">
    <property type="component" value="Unassembled WGS sequence"/>
</dbReference>
<feature type="binding site" evidence="7">
    <location>
        <position position="141"/>
    </location>
    <ligand>
        <name>S-adenosyl-L-methionine</name>
        <dbReference type="ChEBI" id="CHEBI:59789"/>
    </ligand>
</feature>
<proteinExistence type="inferred from homology"/>
<evidence type="ECO:0000259" key="8">
    <source>
        <dbReference type="Pfam" id="PF00588"/>
    </source>
</evidence>
<keyword evidence="6 7" id="KW-0694">RNA-binding</keyword>
<evidence type="ECO:0000313" key="9">
    <source>
        <dbReference type="EMBL" id="GGH64848.1"/>
    </source>
</evidence>
<feature type="binding site" evidence="7">
    <location>
        <position position="150"/>
    </location>
    <ligand>
        <name>S-adenosyl-L-methionine</name>
        <dbReference type="ChEBI" id="CHEBI:59789"/>
    </ligand>
</feature>
<comment type="caution">
    <text evidence="9">The sequence shown here is derived from an EMBL/GenBank/DDBJ whole genome shotgun (WGS) entry which is preliminary data.</text>
</comment>
<dbReference type="HAMAP" id="MF_02060">
    <property type="entry name" value="tRNA_methyltr_TrmH"/>
    <property type="match status" value="1"/>
</dbReference>
<evidence type="ECO:0000256" key="4">
    <source>
        <dbReference type="ARBA" id="ARBA00022691"/>
    </source>
</evidence>
<keyword evidence="5 7" id="KW-0819">tRNA processing</keyword>
<comment type="similarity">
    <text evidence="7">Belongs to the class IV-like SAM-binding methyltransferase superfamily. RNA methyltransferase TrmH family.</text>
</comment>
<dbReference type="InterPro" id="IPR029026">
    <property type="entry name" value="tRNA_m1G_MTases_N"/>
</dbReference>
<reference evidence="9" key="1">
    <citation type="journal article" date="2014" name="Int. J. Syst. Evol. Microbiol.">
        <title>Complete genome sequence of Corynebacterium casei LMG S-19264T (=DSM 44701T), isolated from a smear-ripened cheese.</title>
        <authorList>
            <consortium name="US DOE Joint Genome Institute (JGI-PGF)"/>
            <person name="Walter F."/>
            <person name="Albersmeier A."/>
            <person name="Kalinowski J."/>
            <person name="Ruckert C."/>
        </authorList>
    </citation>
    <scope>NUCLEOTIDE SEQUENCE</scope>
    <source>
        <strain evidence="9">CGMCC 1.15290</strain>
    </source>
</reference>
<evidence type="ECO:0000313" key="10">
    <source>
        <dbReference type="Proteomes" id="UP000627292"/>
    </source>
</evidence>
<feature type="binding site" evidence="7">
    <location>
        <position position="98"/>
    </location>
    <ligand>
        <name>S-adenosyl-L-methionine</name>
        <dbReference type="ChEBI" id="CHEBI:59789"/>
    </ligand>
</feature>
<dbReference type="PANTHER" id="PTHR43453:SF1">
    <property type="entry name" value="TRNA_RRNA METHYLTRANSFERASE SPOU TYPE DOMAIN-CONTAINING PROTEIN"/>
    <property type="match status" value="1"/>
</dbReference>